<dbReference type="OrthoDB" id="128884at2"/>
<evidence type="ECO:0000313" key="2">
    <source>
        <dbReference type="EMBL" id="ANB19498.1"/>
    </source>
</evidence>
<dbReference type="KEGG" id="dko:I596_3510"/>
<proteinExistence type="predicted"/>
<keyword evidence="1" id="KW-0472">Membrane</keyword>
<dbReference type="STRING" id="1300342.I596_3510"/>
<evidence type="ECO:0000256" key="1">
    <source>
        <dbReference type="SAM" id="Phobius"/>
    </source>
</evidence>
<name>A0A160DXP0_9GAMM</name>
<dbReference type="RefSeq" id="WP_067650427.1">
    <property type="nucleotide sequence ID" value="NZ_CP015249.1"/>
</dbReference>
<accession>A0A160DXP0</accession>
<evidence type="ECO:0008006" key="4">
    <source>
        <dbReference type="Google" id="ProtNLM"/>
    </source>
</evidence>
<organism evidence="2 3">
    <name type="scientific">Dokdonella koreensis DS-123</name>
    <dbReference type="NCBI Taxonomy" id="1300342"/>
    <lineage>
        <taxon>Bacteria</taxon>
        <taxon>Pseudomonadati</taxon>
        <taxon>Pseudomonadota</taxon>
        <taxon>Gammaproteobacteria</taxon>
        <taxon>Lysobacterales</taxon>
        <taxon>Rhodanobacteraceae</taxon>
        <taxon>Dokdonella</taxon>
    </lineage>
</organism>
<keyword evidence="1" id="KW-0812">Transmembrane</keyword>
<feature type="transmembrane region" description="Helical" evidence="1">
    <location>
        <begin position="60"/>
        <end position="80"/>
    </location>
</feature>
<reference evidence="2 3" key="1">
    <citation type="submission" date="2016-04" db="EMBL/GenBank/DDBJ databases">
        <title>Complete genome sequence of Dokdonella koreensis DS-123T.</title>
        <authorList>
            <person name="Kim J.F."/>
            <person name="Lee H."/>
            <person name="Kwak M.-J."/>
        </authorList>
    </citation>
    <scope>NUCLEOTIDE SEQUENCE [LARGE SCALE GENOMIC DNA]</scope>
    <source>
        <strain evidence="2 3">DS-123</strain>
    </source>
</reference>
<dbReference type="EMBL" id="CP015249">
    <property type="protein sequence ID" value="ANB19498.1"/>
    <property type="molecule type" value="Genomic_DNA"/>
</dbReference>
<gene>
    <name evidence="2" type="ORF">I596_3510</name>
</gene>
<evidence type="ECO:0000313" key="3">
    <source>
        <dbReference type="Proteomes" id="UP000076830"/>
    </source>
</evidence>
<keyword evidence="1" id="KW-1133">Transmembrane helix</keyword>
<sequence length="367" mass="38255">MAKHEPGASVERLSTYLWDASGPVEPSIAALEDALRPWRADRRALPVPAVTPVRRHRSRLLAAVALAAGLVAAVAGWHAYRLAWPAARPWAVTWLPAGGTPAAAARADEVWPVGGILQTPADQAALVRIARIGQLRIEPGSRVRLATTGTGTHRLALDHGRLHARVWAPPGQFGVLTAGGVAVDLGCEFVLASDADGRGVLDVRSGWVGYQSVQDEILVPAGFVAELAPGGAASSPLRPQAAAAVREAVHAVDAAMRGEGDAAPAAERLAAAAEPADAMTLLAVLTRYPGLAATALYPRLGALLGLRIVDPAHRARWIGGDRAAITAWWDALPGPRPKQWWLSWRDGFGPLARAAEPAPAAAAGSSP</sequence>
<dbReference type="Proteomes" id="UP000076830">
    <property type="component" value="Chromosome"/>
</dbReference>
<keyword evidence="3" id="KW-1185">Reference proteome</keyword>
<dbReference type="AlphaFoldDB" id="A0A160DXP0"/>
<protein>
    <recommendedName>
        <fullName evidence="4">FecR protein domain-containing protein</fullName>
    </recommendedName>
</protein>